<dbReference type="InterPro" id="IPR013249">
    <property type="entry name" value="RNA_pol_sigma70_r4_t2"/>
</dbReference>
<comment type="caution">
    <text evidence="7">The sequence shown here is derived from an EMBL/GenBank/DDBJ whole genome shotgun (WGS) entry which is preliminary data.</text>
</comment>
<comment type="similarity">
    <text evidence="1">Belongs to the sigma-70 factor family. ECF subfamily.</text>
</comment>
<dbReference type="GO" id="GO:0003677">
    <property type="term" value="F:DNA binding"/>
    <property type="evidence" value="ECO:0007669"/>
    <property type="project" value="InterPro"/>
</dbReference>
<dbReference type="Pfam" id="PF08281">
    <property type="entry name" value="Sigma70_r4_2"/>
    <property type="match status" value="1"/>
</dbReference>
<evidence type="ECO:0000256" key="4">
    <source>
        <dbReference type="ARBA" id="ARBA00023163"/>
    </source>
</evidence>
<dbReference type="AlphaFoldDB" id="A0A9W4GXF6"/>
<keyword evidence="4" id="KW-0804">Transcription</keyword>
<dbReference type="CDD" id="cd06171">
    <property type="entry name" value="Sigma70_r4"/>
    <property type="match status" value="1"/>
</dbReference>
<dbReference type="Gene3D" id="1.10.1740.10">
    <property type="match status" value="1"/>
</dbReference>
<evidence type="ECO:0000259" key="5">
    <source>
        <dbReference type="Pfam" id="PF04542"/>
    </source>
</evidence>
<evidence type="ECO:0000313" key="7">
    <source>
        <dbReference type="EMBL" id="CAG7601503.1"/>
    </source>
</evidence>
<dbReference type="RefSeq" id="WP_205044439.1">
    <property type="nucleotide sequence ID" value="NZ_CAJVAX010000001.1"/>
</dbReference>
<dbReference type="Proteomes" id="UP001153328">
    <property type="component" value="Unassembled WGS sequence"/>
</dbReference>
<dbReference type="InterPro" id="IPR039425">
    <property type="entry name" value="RNA_pol_sigma-70-like"/>
</dbReference>
<sequence>MPDGPDDATLIARSADEPEVFAQLYHRHAAELHRYVARRLGSDLADDVVGETFLVAFRRRERYDARRPLALPWLYGIAANLISGHRRSELRAYRAFARTGADPVARTGGSDADADAVDGKVAAQASGPAIAAALRSLSDGDRHVLLLVAWADLSYQEVAEALGIPLGTVRSRLNRARKKMRAAIPELDPILDEEMHHHG</sequence>
<feature type="domain" description="RNA polymerase sigma-70 region 2" evidence="5">
    <location>
        <begin position="24"/>
        <end position="89"/>
    </location>
</feature>
<evidence type="ECO:0000313" key="8">
    <source>
        <dbReference type="Proteomes" id="UP001153328"/>
    </source>
</evidence>
<proteinExistence type="inferred from homology"/>
<dbReference type="GO" id="GO:0006352">
    <property type="term" value="P:DNA-templated transcription initiation"/>
    <property type="evidence" value="ECO:0007669"/>
    <property type="project" value="InterPro"/>
</dbReference>
<evidence type="ECO:0000256" key="2">
    <source>
        <dbReference type="ARBA" id="ARBA00023015"/>
    </source>
</evidence>
<feature type="domain" description="RNA polymerase sigma factor 70 region 4 type 2" evidence="6">
    <location>
        <begin position="129"/>
        <end position="180"/>
    </location>
</feature>
<organism evidence="7 8">
    <name type="scientific">Actinacidiphila bryophytorum</name>
    <dbReference type="NCBI Taxonomy" id="1436133"/>
    <lineage>
        <taxon>Bacteria</taxon>
        <taxon>Bacillati</taxon>
        <taxon>Actinomycetota</taxon>
        <taxon>Actinomycetes</taxon>
        <taxon>Kitasatosporales</taxon>
        <taxon>Streptomycetaceae</taxon>
        <taxon>Actinacidiphila</taxon>
    </lineage>
</organism>
<gene>
    <name evidence="7" type="ORF">SBRY_10427</name>
</gene>
<dbReference type="Gene3D" id="1.10.10.10">
    <property type="entry name" value="Winged helix-like DNA-binding domain superfamily/Winged helix DNA-binding domain"/>
    <property type="match status" value="1"/>
</dbReference>
<dbReference type="NCBIfam" id="TIGR02937">
    <property type="entry name" value="sigma70-ECF"/>
    <property type="match status" value="1"/>
</dbReference>
<keyword evidence="3" id="KW-0731">Sigma factor</keyword>
<dbReference type="PANTHER" id="PTHR43133:SF25">
    <property type="entry name" value="RNA POLYMERASE SIGMA FACTOR RFAY-RELATED"/>
    <property type="match status" value="1"/>
</dbReference>
<name>A0A9W4GXF6_9ACTN</name>
<dbReference type="InterPro" id="IPR013324">
    <property type="entry name" value="RNA_pol_sigma_r3/r4-like"/>
</dbReference>
<dbReference type="InterPro" id="IPR013325">
    <property type="entry name" value="RNA_pol_sigma_r2"/>
</dbReference>
<evidence type="ECO:0000256" key="3">
    <source>
        <dbReference type="ARBA" id="ARBA00023082"/>
    </source>
</evidence>
<dbReference type="PANTHER" id="PTHR43133">
    <property type="entry name" value="RNA POLYMERASE ECF-TYPE SIGMA FACTO"/>
    <property type="match status" value="1"/>
</dbReference>
<accession>A0A9W4GXF6</accession>
<dbReference type="GO" id="GO:0016987">
    <property type="term" value="F:sigma factor activity"/>
    <property type="evidence" value="ECO:0007669"/>
    <property type="project" value="UniProtKB-KW"/>
</dbReference>
<keyword evidence="8" id="KW-1185">Reference proteome</keyword>
<dbReference type="InterPro" id="IPR014284">
    <property type="entry name" value="RNA_pol_sigma-70_dom"/>
</dbReference>
<evidence type="ECO:0000256" key="1">
    <source>
        <dbReference type="ARBA" id="ARBA00010641"/>
    </source>
</evidence>
<protein>
    <submittedName>
        <fullName evidence="7">RNA polymerase subunit sigma-70</fullName>
    </submittedName>
</protein>
<dbReference type="SUPFAM" id="SSF88659">
    <property type="entry name" value="Sigma3 and sigma4 domains of RNA polymerase sigma factors"/>
    <property type="match status" value="1"/>
</dbReference>
<dbReference type="SUPFAM" id="SSF88946">
    <property type="entry name" value="Sigma2 domain of RNA polymerase sigma factors"/>
    <property type="match status" value="1"/>
</dbReference>
<dbReference type="EMBL" id="CAJVAX010000001">
    <property type="protein sequence ID" value="CAG7601503.1"/>
    <property type="molecule type" value="Genomic_DNA"/>
</dbReference>
<keyword evidence="2" id="KW-0805">Transcription regulation</keyword>
<dbReference type="InterPro" id="IPR007627">
    <property type="entry name" value="RNA_pol_sigma70_r2"/>
</dbReference>
<dbReference type="InterPro" id="IPR036388">
    <property type="entry name" value="WH-like_DNA-bd_sf"/>
</dbReference>
<dbReference type="Pfam" id="PF04542">
    <property type="entry name" value="Sigma70_r2"/>
    <property type="match status" value="1"/>
</dbReference>
<evidence type="ECO:0000259" key="6">
    <source>
        <dbReference type="Pfam" id="PF08281"/>
    </source>
</evidence>
<reference evidence="7" key="1">
    <citation type="submission" date="2021-06" db="EMBL/GenBank/DDBJ databases">
        <authorList>
            <person name="Arsene-Ploetze F."/>
        </authorList>
    </citation>
    <scope>NUCLEOTIDE SEQUENCE</scope>
    <source>
        <strain evidence="7">SBRY1</strain>
    </source>
</reference>